<comment type="caution">
    <text evidence="2">The sequence shown here is derived from an EMBL/GenBank/DDBJ whole genome shotgun (WGS) entry which is preliminary data.</text>
</comment>
<protein>
    <submittedName>
        <fullName evidence="2">Uncharacterized protein</fullName>
    </submittedName>
</protein>
<keyword evidence="1" id="KW-1133">Transmembrane helix</keyword>
<sequence length="542" mass="63768">MNGWVGATYLFSQFWGFIGAIFIMYLMTKFFRSNTGSKIAAKIPWWMGGPILRWWFKPRPRLEEGAIRAWVYLLQKMRRNKVTAKCIVDLLKLRDPTLPDELPFVFKELRVELFALMNFMLRHEVWTAKGNTEKKLMELVKSVEGVLSNSLSTPQSVNENMKVYIEGSEIIQQGGKWVLENEQKGVGFARQYYKIHQIMEMFKVMLENELHNEHPGGAESTRINDWADDQQKTFLAPHIQHITNIYDNYKTAVKRFKVVNYVKATNLFFLDMYNMYGQYVRGYNFAKRDAKPDYYNYALEPGNDGDNGIQRSIDWNLVVYHHSETGNVINYEPGTNYLVETDYYGYSTSDINAIQIGRVNLPYIRRYKKKDIGHLHMRLEDRPAGQPPLFSEVLELAHKDWEYARRDMEQGIFHPFSRGIADYEIISTLFGSPIASYMNFSKATFKKELTIKETAFDREALKNPCKFIYWGKKQYYHDQPDSLLADPKNPYPTLSILGLWEFIRLIADKRVKEPELAERFLTQYFQMQYEFIERSKEGKPRE</sequence>
<accession>A0A1G2HX58</accession>
<evidence type="ECO:0000313" key="3">
    <source>
        <dbReference type="Proteomes" id="UP000179183"/>
    </source>
</evidence>
<reference evidence="2 3" key="1">
    <citation type="journal article" date="2016" name="Nat. Commun.">
        <title>Thousands of microbial genomes shed light on interconnected biogeochemical processes in an aquifer system.</title>
        <authorList>
            <person name="Anantharaman K."/>
            <person name="Brown C.T."/>
            <person name="Hug L.A."/>
            <person name="Sharon I."/>
            <person name="Castelle C.J."/>
            <person name="Probst A.J."/>
            <person name="Thomas B.C."/>
            <person name="Singh A."/>
            <person name="Wilkins M.J."/>
            <person name="Karaoz U."/>
            <person name="Brodie E.L."/>
            <person name="Williams K.H."/>
            <person name="Hubbard S.S."/>
            <person name="Banfield J.F."/>
        </authorList>
    </citation>
    <scope>NUCLEOTIDE SEQUENCE [LARGE SCALE GENOMIC DNA]</scope>
</reference>
<dbReference type="AlphaFoldDB" id="A0A1G2HX58"/>
<evidence type="ECO:0000313" key="2">
    <source>
        <dbReference type="EMBL" id="OGZ67063.1"/>
    </source>
</evidence>
<feature type="transmembrane region" description="Helical" evidence="1">
    <location>
        <begin position="6"/>
        <end position="27"/>
    </location>
</feature>
<keyword evidence="1" id="KW-0812">Transmembrane</keyword>
<gene>
    <name evidence="2" type="ORF">A3D34_01485</name>
</gene>
<evidence type="ECO:0000256" key="1">
    <source>
        <dbReference type="SAM" id="Phobius"/>
    </source>
</evidence>
<dbReference type="EMBL" id="MHOQ01000013">
    <property type="protein sequence ID" value="OGZ67063.1"/>
    <property type="molecule type" value="Genomic_DNA"/>
</dbReference>
<keyword evidence="1" id="KW-0472">Membrane</keyword>
<proteinExistence type="predicted"/>
<name>A0A1G2HX58_9BACT</name>
<organism evidence="2 3">
    <name type="scientific">Candidatus Staskawiczbacteria bacterium RIFCSPHIGHO2_02_FULL_33_16</name>
    <dbReference type="NCBI Taxonomy" id="1802204"/>
    <lineage>
        <taxon>Bacteria</taxon>
        <taxon>Candidatus Staskawicziibacteriota</taxon>
    </lineage>
</organism>
<dbReference type="Proteomes" id="UP000179183">
    <property type="component" value="Unassembled WGS sequence"/>
</dbReference>